<dbReference type="OrthoDB" id="423096at2759"/>
<dbReference type="InterPro" id="IPR027417">
    <property type="entry name" value="P-loop_NTPase"/>
</dbReference>
<evidence type="ECO:0000313" key="3">
    <source>
        <dbReference type="Proteomes" id="UP000002630"/>
    </source>
</evidence>
<dbReference type="AlphaFoldDB" id="D7G8S3"/>
<dbReference type="Gene3D" id="3.40.50.300">
    <property type="entry name" value="P-loop containing nucleotide triphosphate hydrolases"/>
    <property type="match status" value="1"/>
</dbReference>
<evidence type="ECO:0000256" key="1">
    <source>
        <dbReference type="SAM" id="Phobius"/>
    </source>
</evidence>
<keyword evidence="1" id="KW-0812">Transmembrane</keyword>
<organism evidence="2 3">
    <name type="scientific">Ectocarpus siliculosus</name>
    <name type="common">Brown alga</name>
    <name type="synonym">Conferva siliculosa</name>
    <dbReference type="NCBI Taxonomy" id="2880"/>
    <lineage>
        <taxon>Eukaryota</taxon>
        <taxon>Sar</taxon>
        <taxon>Stramenopiles</taxon>
        <taxon>Ochrophyta</taxon>
        <taxon>PX clade</taxon>
        <taxon>Phaeophyceae</taxon>
        <taxon>Ectocarpales</taxon>
        <taxon>Ectocarpaceae</taxon>
        <taxon>Ectocarpus</taxon>
    </lineage>
</organism>
<dbReference type="eggNOG" id="ENOG502S5JB">
    <property type="taxonomic scope" value="Eukaryota"/>
</dbReference>
<dbReference type="Proteomes" id="UP000002630">
    <property type="component" value="Unassembled WGS sequence"/>
</dbReference>
<dbReference type="PANTHER" id="PTHR32301">
    <property type="entry name" value="COUNTIN RECEPTOR CNR3-RELATED"/>
    <property type="match status" value="1"/>
</dbReference>
<keyword evidence="3" id="KW-1185">Reference proteome</keyword>
<name>D7G8S3_ECTSI</name>
<dbReference type="InParanoid" id="D7G8S3"/>
<keyword evidence="1" id="KW-1133">Transmembrane helix</keyword>
<dbReference type="PANTHER" id="PTHR32301:SF6">
    <property type="entry name" value="GOLVESIN-RELATED"/>
    <property type="match status" value="1"/>
</dbReference>
<protein>
    <submittedName>
        <fullName evidence="2">Uncharacterized protein</fullName>
    </submittedName>
</protein>
<gene>
    <name evidence="2" type="ORF">Esi_0091_0092</name>
</gene>
<keyword evidence="1" id="KW-0472">Membrane</keyword>
<dbReference type="InterPro" id="IPR053259">
    <property type="entry name" value="Golvesin-related_Golgi"/>
</dbReference>
<feature type="transmembrane region" description="Helical" evidence="1">
    <location>
        <begin position="6"/>
        <end position="25"/>
    </location>
</feature>
<evidence type="ECO:0000313" key="2">
    <source>
        <dbReference type="EMBL" id="CBJ28097.1"/>
    </source>
</evidence>
<reference evidence="2 3" key="1">
    <citation type="journal article" date="2010" name="Nature">
        <title>The Ectocarpus genome and the independent evolution of multicellularity in brown algae.</title>
        <authorList>
            <person name="Cock J.M."/>
            <person name="Sterck L."/>
            <person name="Rouze P."/>
            <person name="Scornet D."/>
            <person name="Allen A.E."/>
            <person name="Amoutzias G."/>
            <person name="Anthouard V."/>
            <person name="Artiguenave F."/>
            <person name="Aury J.M."/>
            <person name="Badger J.H."/>
            <person name="Beszteri B."/>
            <person name="Billiau K."/>
            <person name="Bonnet E."/>
            <person name="Bothwell J.H."/>
            <person name="Bowler C."/>
            <person name="Boyen C."/>
            <person name="Brownlee C."/>
            <person name="Carrano C.J."/>
            <person name="Charrier B."/>
            <person name="Cho G.Y."/>
            <person name="Coelho S.M."/>
            <person name="Collen J."/>
            <person name="Corre E."/>
            <person name="Da Silva C."/>
            <person name="Delage L."/>
            <person name="Delaroque N."/>
            <person name="Dittami S.M."/>
            <person name="Doulbeau S."/>
            <person name="Elias M."/>
            <person name="Farnham G."/>
            <person name="Gachon C.M."/>
            <person name="Gschloessl B."/>
            <person name="Heesch S."/>
            <person name="Jabbari K."/>
            <person name="Jubin C."/>
            <person name="Kawai H."/>
            <person name="Kimura K."/>
            <person name="Kloareg B."/>
            <person name="Kupper F.C."/>
            <person name="Lang D."/>
            <person name="Le Bail A."/>
            <person name="Leblanc C."/>
            <person name="Lerouge P."/>
            <person name="Lohr M."/>
            <person name="Lopez P.J."/>
            <person name="Martens C."/>
            <person name="Maumus F."/>
            <person name="Michel G."/>
            <person name="Miranda-Saavedra D."/>
            <person name="Morales J."/>
            <person name="Moreau H."/>
            <person name="Motomura T."/>
            <person name="Nagasato C."/>
            <person name="Napoli C.A."/>
            <person name="Nelson D.R."/>
            <person name="Nyvall-Collen P."/>
            <person name="Peters A.F."/>
            <person name="Pommier C."/>
            <person name="Potin P."/>
            <person name="Poulain J."/>
            <person name="Quesneville H."/>
            <person name="Read B."/>
            <person name="Rensing S.A."/>
            <person name="Ritter A."/>
            <person name="Rousvoal S."/>
            <person name="Samanta M."/>
            <person name="Samson G."/>
            <person name="Schroeder D.C."/>
            <person name="Segurens B."/>
            <person name="Strittmatter M."/>
            <person name="Tonon T."/>
            <person name="Tregear J.W."/>
            <person name="Valentin K."/>
            <person name="von Dassow P."/>
            <person name="Yamagishi T."/>
            <person name="Van de Peer Y."/>
            <person name="Wincker P."/>
        </authorList>
    </citation>
    <scope>NUCLEOTIDE SEQUENCE [LARGE SCALE GENOMIC DNA]</scope>
    <source>
        <strain evidence="3">Ec32 / CCAP1310/4</strain>
    </source>
</reference>
<sequence length="431" mass="49956">MRSYLGWASLAFMATWVCITINFVSRNREDDGLTRGRDDEIAGAADLRQESGIASLKVLEGRKGWDLVEKLHSIGVANPGELARLLEEEDPFEIAVDSPDRFQCPAIEADRFSLPDIRDHHQEKYFKSGEGFIYYQHLRKAGGTGFCEMAGRNMPAREVPMYHCMPDNRGAMATPPWSDKDFLLEKMKKNGHRITANEWDAFPMSHLNLPGAVFGTTFRHPVDRWYSQYRFEHVEHRDGSDPEKESMPFLVWYKRMRPYIMGDNYYVKTFCGKANPPAEKLMQDLNAKGSPKHTNDLSWSYHKFNNWKDKVTWKDLKMAMEILRRFNLILILEFVDDEMWALEEALGWTQARKQVLPHENQAKREVKKSISAKEALPSGVWLEMLTANVFDLLLFHWAKRMYLERSACRSFDEEAILNLPPSIEHQQAVDA</sequence>
<dbReference type="EMBL" id="FN649760">
    <property type="protein sequence ID" value="CBJ28097.1"/>
    <property type="molecule type" value="Genomic_DNA"/>
</dbReference>
<accession>D7G8S3</accession>
<proteinExistence type="predicted"/>
<dbReference type="SUPFAM" id="SSF52540">
    <property type="entry name" value="P-loop containing nucleoside triphosphate hydrolases"/>
    <property type="match status" value="1"/>
</dbReference>